<dbReference type="Pfam" id="PF13191">
    <property type="entry name" value="AAA_16"/>
    <property type="match status" value="1"/>
</dbReference>
<evidence type="ECO:0000313" key="7">
    <source>
        <dbReference type="Proteomes" id="UP001500325"/>
    </source>
</evidence>
<dbReference type="SMART" id="SM01043">
    <property type="entry name" value="BTAD"/>
    <property type="match status" value="1"/>
</dbReference>
<name>A0ABP8XBI4_9PSEU</name>
<evidence type="ECO:0000256" key="1">
    <source>
        <dbReference type="ARBA" id="ARBA00023015"/>
    </source>
</evidence>
<dbReference type="Gene3D" id="1.25.40.10">
    <property type="entry name" value="Tetratricopeptide repeat domain"/>
    <property type="match status" value="3"/>
</dbReference>
<dbReference type="InterPro" id="IPR005158">
    <property type="entry name" value="BTAD"/>
</dbReference>
<dbReference type="Pfam" id="PF03704">
    <property type="entry name" value="BTAD"/>
    <property type="match status" value="1"/>
</dbReference>
<feature type="region of interest" description="Disordered" evidence="4">
    <location>
        <begin position="236"/>
        <end position="258"/>
    </location>
</feature>
<dbReference type="InterPro" id="IPR011990">
    <property type="entry name" value="TPR-like_helical_dom_sf"/>
</dbReference>
<protein>
    <recommendedName>
        <fullName evidence="5">Bacterial transcriptional activator domain-containing protein</fullName>
    </recommendedName>
</protein>
<dbReference type="PROSITE" id="PS50005">
    <property type="entry name" value="TPR"/>
    <property type="match status" value="1"/>
</dbReference>
<dbReference type="InterPro" id="IPR027417">
    <property type="entry name" value="P-loop_NTPase"/>
</dbReference>
<proteinExistence type="predicted"/>
<dbReference type="Gene3D" id="1.10.10.10">
    <property type="entry name" value="Winged helix-like DNA-binding domain superfamily/Winged helix DNA-binding domain"/>
    <property type="match status" value="1"/>
</dbReference>
<reference evidence="7" key="1">
    <citation type="journal article" date="2019" name="Int. J. Syst. Evol. Microbiol.">
        <title>The Global Catalogue of Microorganisms (GCM) 10K type strain sequencing project: providing services to taxonomists for standard genome sequencing and annotation.</title>
        <authorList>
            <consortium name="The Broad Institute Genomics Platform"/>
            <consortium name="The Broad Institute Genome Sequencing Center for Infectious Disease"/>
            <person name="Wu L."/>
            <person name="Ma J."/>
        </authorList>
    </citation>
    <scope>NUCLEOTIDE SEQUENCE [LARGE SCALE GENOMIC DNA]</scope>
    <source>
        <strain evidence="7">JCM 18055</strain>
    </source>
</reference>
<dbReference type="Gene3D" id="3.40.50.300">
    <property type="entry name" value="P-loop containing nucleotide triphosphate hydrolases"/>
    <property type="match status" value="1"/>
</dbReference>
<dbReference type="PANTHER" id="PTHR35807:SF1">
    <property type="entry name" value="TRANSCRIPTIONAL REGULATOR REDD"/>
    <property type="match status" value="1"/>
</dbReference>
<evidence type="ECO:0000256" key="4">
    <source>
        <dbReference type="SAM" id="MobiDB-lite"/>
    </source>
</evidence>
<dbReference type="InterPro" id="IPR051677">
    <property type="entry name" value="AfsR-DnrI-RedD_regulator"/>
</dbReference>
<feature type="repeat" description="TPR" evidence="3">
    <location>
        <begin position="957"/>
        <end position="990"/>
    </location>
</feature>
<dbReference type="Pfam" id="PF14559">
    <property type="entry name" value="TPR_19"/>
    <property type="match status" value="1"/>
</dbReference>
<dbReference type="PANTHER" id="PTHR35807">
    <property type="entry name" value="TRANSCRIPTIONAL REGULATOR REDD-RELATED"/>
    <property type="match status" value="1"/>
</dbReference>
<accession>A0ABP8XBI4</accession>
<dbReference type="EMBL" id="BAABIC010000017">
    <property type="protein sequence ID" value="GAA4702450.1"/>
    <property type="molecule type" value="Genomic_DNA"/>
</dbReference>
<evidence type="ECO:0000256" key="3">
    <source>
        <dbReference type="PROSITE-ProRule" id="PRU00339"/>
    </source>
</evidence>
<dbReference type="InterPro" id="IPR036388">
    <property type="entry name" value="WH-like_DNA-bd_sf"/>
</dbReference>
<gene>
    <name evidence="6" type="ORF">GCM10023215_47140</name>
</gene>
<dbReference type="SUPFAM" id="SSF52540">
    <property type="entry name" value="P-loop containing nucleoside triphosphate hydrolases"/>
    <property type="match status" value="1"/>
</dbReference>
<dbReference type="Proteomes" id="UP001500325">
    <property type="component" value="Unassembled WGS sequence"/>
</dbReference>
<keyword evidence="3" id="KW-0802">TPR repeat</keyword>
<keyword evidence="2" id="KW-0804">Transcription</keyword>
<evidence type="ECO:0000313" key="6">
    <source>
        <dbReference type="EMBL" id="GAA4702450.1"/>
    </source>
</evidence>
<evidence type="ECO:0000256" key="2">
    <source>
        <dbReference type="ARBA" id="ARBA00023163"/>
    </source>
</evidence>
<feature type="domain" description="Bacterial transcriptional activator" evidence="5">
    <location>
        <begin position="100"/>
        <end position="233"/>
    </location>
</feature>
<dbReference type="SUPFAM" id="SSF48452">
    <property type="entry name" value="TPR-like"/>
    <property type="match status" value="3"/>
</dbReference>
<dbReference type="InterPro" id="IPR041664">
    <property type="entry name" value="AAA_16"/>
</dbReference>
<comment type="caution">
    <text evidence="6">The sequence shown here is derived from an EMBL/GenBank/DDBJ whole genome shotgun (WGS) entry which is preliminary data.</text>
</comment>
<keyword evidence="1" id="KW-0805">Transcription regulation</keyword>
<evidence type="ECO:0000259" key="5">
    <source>
        <dbReference type="SMART" id="SM01043"/>
    </source>
</evidence>
<dbReference type="InterPro" id="IPR019734">
    <property type="entry name" value="TPR_rpt"/>
</dbReference>
<sequence length="1152" mass="122178">MLRAGLFGPLTVEVDGHPVPRIAGLKPRALLAWLLLHPGPHARGRVAAQFWPDVLDTSARASLRSALWVVRAALEAAGGSNYLEADRTGVGITGHLPRTVDAEAFDRLGRSDNPAELEEAYVLAREPLLADLADDWVLDARDDYREQLAGVALRLADAKEQRAELGAAVHWTRRALVHVPLRESVHRTLMRRLAESGERAEALAVYERCRAVLAAELDTPPSAETEHLAGLLRNAARADGAPPVGPPTGKGAGLAMEQPHPRRRVTAGALRQTAAAGFPPPPDPGAHAALSVRPPRAGLPLAGRDQELDTLVASWDEARRGRGGVVLISGAAGLGKTRLATELATRAVADGARVGAGAAYELAGAPPFALWSEALHELIAHAPVPPPDAAWPSDLARLCRAVERQWGRPASPSAPDPEQERTWLFESVAEAFTWCARDRPLLVVLDDLHLADRASTALLAYVGRRLARRRALLVITRRPATTGQHLTLALDALARGAALTVDLALVPLRSAETALVVDAAAPALPVEVRRRVVTAAEGNPLLAHEAARAAAAGHDPASGLRAWVRAPLTRLPGSARLLVDIAAAAGRPLEPGAAGALVGAEHLAVALDAACREDLLDASDGRVRFTHTLIRDACYAELTPARRVWLHGRLADVLQARPMRAVAEVARHLVLAERPDEARSYLVAAATQARALGALDEAAGFLREAVSIAPEAPASAAELWLALAETEAWRGSRDEHDAAFDRAVSELDGSREPAALVGAYVSRGRCLRTTLCYPRDARAAYTRALDLIETGELDLPELRALALAGTAWVESASGDVTRGQQLIATAETLPEVATDPTLRAELVLARGMALLRSRRYAEAERESEKAAQLASTTGRADLADTALIQAAVAAAARGSASRSLELAGRAVRGRRSTTLAATGLAIRAFVLSRAGRHAEAGRAAREEVTLLKGLGDATHEATGQYDMGCVALAAGHHDEAVERLSAALRTTPSRFPRALARLRLAEARLHTGDPDGADAELARVPLEPVSPADLPETLVPQLERLEGLVAAARGRLGLALHRLSSAERGWRRLFTAAAPDDPFATSLVALGPSRLEVPVEPGVELGRVLADRARVLVERGRSGEARAAVDEASALAARLAYDGYRDSLQRVAEMEV</sequence>
<organism evidence="6 7">
    <name type="scientific">Pseudonocardia yuanmonensis</name>
    <dbReference type="NCBI Taxonomy" id="1095914"/>
    <lineage>
        <taxon>Bacteria</taxon>
        <taxon>Bacillati</taxon>
        <taxon>Actinomycetota</taxon>
        <taxon>Actinomycetes</taxon>
        <taxon>Pseudonocardiales</taxon>
        <taxon>Pseudonocardiaceae</taxon>
        <taxon>Pseudonocardia</taxon>
    </lineage>
</organism>
<keyword evidence="7" id="KW-1185">Reference proteome</keyword>